<reference evidence="2" key="1">
    <citation type="submission" date="2021-06" db="EMBL/GenBank/DDBJ databases">
        <title>Comparative genomics, transcriptomics and evolutionary studies reveal genomic signatures of adaptation to plant cell wall in hemibiotrophic fungi.</title>
        <authorList>
            <consortium name="DOE Joint Genome Institute"/>
            <person name="Baroncelli R."/>
            <person name="Diaz J.F."/>
            <person name="Benocci T."/>
            <person name="Peng M."/>
            <person name="Battaglia E."/>
            <person name="Haridas S."/>
            <person name="Andreopoulos W."/>
            <person name="Labutti K."/>
            <person name="Pangilinan J."/>
            <person name="Floch G.L."/>
            <person name="Makela M.R."/>
            <person name="Henrissat B."/>
            <person name="Grigoriev I.V."/>
            <person name="Crouch J.A."/>
            <person name="De Vries R.P."/>
            <person name="Sukno S.A."/>
            <person name="Thon M.R."/>
        </authorList>
    </citation>
    <scope>NUCLEOTIDE SEQUENCE</scope>
    <source>
        <strain evidence="2">CBS 125086</strain>
    </source>
</reference>
<dbReference type="RefSeq" id="XP_060418912.1">
    <property type="nucleotide sequence ID" value="XM_060556747.1"/>
</dbReference>
<keyword evidence="3" id="KW-1185">Reference proteome</keyword>
<dbReference type="EMBL" id="JAHLJV010000005">
    <property type="protein sequence ID" value="KAK1598207.1"/>
    <property type="molecule type" value="Genomic_DNA"/>
</dbReference>
<dbReference type="Pfam" id="PF00583">
    <property type="entry name" value="Acetyltransf_1"/>
    <property type="match status" value="1"/>
</dbReference>
<dbReference type="PROSITE" id="PS51186">
    <property type="entry name" value="GNAT"/>
    <property type="match status" value="1"/>
</dbReference>
<dbReference type="GeneID" id="85440987"/>
<organism evidence="2 3">
    <name type="scientific">Colletotrichum navitas</name>
    <dbReference type="NCBI Taxonomy" id="681940"/>
    <lineage>
        <taxon>Eukaryota</taxon>
        <taxon>Fungi</taxon>
        <taxon>Dikarya</taxon>
        <taxon>Ascomycota</taxon>
        <taxon>Pezizomycotina</taxon>
        <taxon>Sordariomycetes</taxon>
        <taxon>Hypocreomycetidae</taxon>
        <taxon>Glomerellales</taxon>
        <taxon>Glomerellaceae</taxon>
        <taxon>Colletotrichum</taxon>
        <taxon>Colletotrichum graminicola species complex</taxon>
    </lineage>
</organism>
<name>A0AAD8Q937_9PEZI</name>
<dbReference type="Proteomes" id="UP001230504">
    <property type="component" value="Unassembled WGS sequence"/>
</dbReference>
<protein>
    <submittedName>
        <fullName evidence="2">Acetyltransferase</fullName>
    </submittedName>
</protein>
<gene>
    <name evidence="2" type="ORF">LY79DRAFT_538501</name>
</gene>
<evidence type="ECO:0000313" key="3">
    <source>
        <dbReference type="Proteomes" id="UP001230504"/>
    </source>
</evidence>
<dbReference type="PANTHER" id="PTHR43617:SF9">
    <property type="entry name" value="GNAT FAMILY ACETYLTRANSFERASE"/>
    <property type="match status" value="1"/>
</dbReference>
<evidence type="ECO:0000313" key="2">
    <source>
        <dbReference type="EMBL" id="KAK1598207.1"/>
    </source>
</evidence>
<dbReference type="GO" id="GO:0016747">
    <property type="term" value="F:acyltransferase activity, transferring groups other than amino-acyl groups"/>
    <property type="evidence" value="ECO:0007669"/>
    <property type="project" value="InterPro"/>
</dbReference>
<dbReference type="CDD" id="cd04301">
    <property type="entry name" value="NAT_SF"/>
    <property type="match status" value="1"/>
</dbReference>
<evidence type="ECO:0000259" key="1">
    <source>
        <dbReference type="PROSITE" id="PS51186"/>
    </source>
</evidence>
<dbReference type="PANTHER" id="PTHR43617">
    <property type="entry name" value="L-AMINO ACID N-ACETYLTRANSFERASE"/>
    <property type="match status" value="1"/>
</dbReference>
<dbReference type="AlphaFoldDB" id="A0AAD8Q937"/>
<sequence>MANTIPLNFRVARPEDAPKLQQLVQAAFRAEDSRADWTADMRLGRSFHYSVEEVLTTINNPDAAIIMASDQNGVLLGSIGIIKCNDSLARFAMLSVDPEQQRGGIGRQVLTYAEDFARNWNLKTFGLNALSSREKLVEWYERCGYKKSGETSPFPVDRFHQLDLPKDLCFVELEKDTVAGELVV</sequence>
<dbReference type="InterPro" id="IPR050276">
    <property type="entry name" value="MshD_Acetyltransferase"/>
</dbReference>
<dbReference type="SUPFAM" id="SSF55729">
    <property type="entry name" value="Acyl-CoA N-acyltransferases (Nat)"/>
    <property type="match status" value="1"/>
</dbReference>
<comment type="caution">
    <text evidence="2">The sequence shown here is derived from an EMBL/GenBank/DDBJ whole genome shotgun (WGS) entry which is preliminary data.</text>
</comment>
<dbReference type="InterPro" id="IPR000182">
    <property type="entry name" value="GNAT_dom"/>
</dbReference>
<feature type="domain" description="N-acetyltransferase" evidence="1">
    <location>
        <begin position="7"/>
        <end position="169"/>
    </location>
</feature>
<accession>A0AAD8Q937</accession>
<proteinExistence type="predicted"/>
<dbReference type="Gene3D" id="3.40.630.30">
    <property type="match status" value="1"/>
</dbReference>
<dbReference type="InterPro" id="IPR016181">
    <property type="entry name" value="Acyl_CoA_acyltransferase"/>
</dbReference>